<gene>
    <name evidence="8" type="ORF">KIW84_073150</name>
</gene>
<feature type="transmembrane region" description="Helical" evidence="6">
    <location>
        <begin position="333"/>
        <end position="352"/>
    </location>
</feature>
<feature type="transmembrane region" description="Helical" evidence="6">
    <location>
        <begin position="295"/>
        <end position="313"/>
    </location>
</feature>
<feature type="transmembrane region" description="Helical" evidence="6">
    <location>
        <begin position="124"/>
        <end position="145"/>
    </location>
</feature>
<feature type="transmembrane region" description="Helical" evidence="6">
    <location>
        <begin position="264"/>
        <end position="283"/>
    </location>
</feature>
<feature type="signal peptide" evidence="7">
    <location>
        <begin position="1"/>
        <end position="30"/>
    </location>
</feature>
<evidence type="ECO:0000256" key="2">
    <source>
        <dbReference type="ARBA" id="ARBA00022692"/>
    </source>
</evidence>
<dbReference type="GO" id="GO:0016020">
    <property type="term" value="C:membrane"/>
    <property type="evidence" value="ECO:0007669"/>
    <property type="project" value="UniProtKB-SubCell"/>
</dbReference>
<organism evidence="8 9">
    <name type="scientific">Pisum sativum</name>
    <name type="common">Garden pea</name>
    <name type="synonym">Lathyrus oleraceus</name>
    <dbReference type="NCBI Taxonomy" id="3888"/>
    <lineage>
        <taxon>Eukaryota</taxon>
        <taxon>Viridiplantae</taxon>
        <taxon>Streptophyta</taxon>
        <taxon>Embryophyta</taxon>
        <taxon>Tracheophyta</taxon>
        <taxon>Spermatophyta</taxon>
        <taxon>Magnoliopsida</taxon>
        <taxon>eudicotyledons</taxon>
        <taxon>Gunneridae</taxon>
        <taxon>Pentapetalae</taxon>
        <taxon>rosids</taxon>
        <taxon>fabids</taxon>
        <taxon>Fabales</taxon>
        <taxon>Fabaceae</taxon>
        <taxon>Papilionoideae</taxon>
        <taxon>50 kb inversion clade</taxon>
        <taxon>NPAAA clade</taxon>
        <taxon>Hologalegina</taxon>
        <taxon>IRL clade</taxon>
        <taxon>Fabeae</taxon>
        <taxon>Lathyrus</taxon>
    </lineage>
</organism>
<keyword evidence="2 6" id="KW-0812">Transmembrane</keyword>
<feature type="compositionally biased region" description="Polar residues" evidence="5">
    <location>
        <begin position="170"/>
        <end position="183"/>
    </location>
</feature>
<feature type="transmembrane region" description="Helical" evidence="6">
    <location>
        <begin position="198"/>
        <end position="220"/>
    </location>
</feature>
<evidence type="ECO:0000256" key="5">
    <source>
        <dbReference type="SAM" id="MobiDB-lite"/>
    </source>
</evidence>
<dbReference type="PANTHER" id="PTHR11040:SF217">
    <property type="entry name" value="ZINC TRANSPORTER 11"/>
    <property type="match status" value="1"/>
</dbReference>
<evidence type="ECO:0000256" key="7">
    <source>
        <dbReference type="SAM" id="SignalP"/>
    </source>
</evidence>
<sequence>VIFLPMSFTIRTFFLFSLLLLLFFFLSVSAHSGHDDDADADADSGSEAHPDLRSKSLILAKVWCLIVIFLATFIAGVSPYVLRWNEGFLILGTQFAGGVFLGTALMHFLSDANETFGDLTDKEYPFAFMLACAGYLITMLADCVISSLLEKPRGGGADVEGQGAEKGDNGVTSQSQYQGSAGTNDRDHASASSIEDTVYIFIYVYIIALCAHSVFEGLAIGVSKTRADAWKALWTICLHKIFAAIAMGIALLRMVPNRPLLSCAAYAFAFAISSPIGVAIGIVLDSTTQGNVADWIFAISMGLACGVFIYVSINHLFSKGYVAHKHTKVDSPYMKFLAVSFGIGVIAVVMIWDT</sequence>
<reference evidence="8 9" key="1">
    <citation type="journal article" date="2022" name="Nat. Genet.">
        <title>Improved pea reference genome and pan-genome highlight genomic features and evolutionary characteristics.</title>
        <authorList>
            <person name="Yang T."/>
            <person name="Liu R."/>
            <person name="Luo Y."/>
            <person name="Hu S."/>
            <person name="Wang D."/>
            <person name="Wang C."/>
            <person name="Pandey M.K."/>
            <person name="Ge S."/>
            <person name="Xu Q."/>
            <person name="Li N."/>
            <person name="Li G."/>
            <person name="Huang Y."/>
            <person name="Saxena R.K."/>
            <person name="Ji Y."/>
            <person name="Li M."/>
            <person name="Yan X."/>
            <person name="He Y."/>
            <person name="Liu Y."/>
            <person name="Wang X."/>
            <person name="Xiang C."/>
            <person name="Varshney R.K."/>
            <person name="Ding H."/>
            <person name="Gao S."/>
            <person name="Zong X."/>
        </authorList>
    </citation>
    <scope>NUCLEOTIDE SEQUENCE [LARGE SCALE GENOMIC DNA]</scope>
    <source>
        <strain evidence="8 9">cv. Zhongwan 6</strain>
    </source>
</reference>
<feature type="region of interest" description="Disordered" evidence="5">
    <location>
        <begin position="156"/>
        <end position="188"/>
    </location>
</feature>
<keyword evidence="9" id="KW-1185">Reference proteome</keyword>
<comment type="caution">
    <text evidence="8">The sequence shown here is derived from an EMBL/GenBank/DDBJ whole genome shotgun (WGS) entry which is preliminary data.</text>
</comment>
<feature type="chain" id="PRO_5039417565" description="Zinc transporter 11" evidence="7">
    <location>
        <begin position="31"/>
        <end position="354"/>
    </location>
</feature>
<evidence type="ECO:0000313" key="8">
    <source>
        <dbReference type="EMBL" id="KAI5386896.1"/>
    </source>
</evidence>
<evidence type="ECO:0000256" key="1">
    <source>
        <dbReference type="ARBA" id="ARBA00004141"/>
    </source>
</evidence>
<dbReference type="Pfam" id="PF02535">
    <property type="entry name" value="Zip"/>
    <property type="match status" value="1"/>
</dbReference>
<dbReference type="Gramene" id="Psat07G0315000-T1">
    <property type="protein sequence ID" value="KAI5386896.1"/>
    <property type="gene ID" value="KIW84_073150"/>
</dbReference>
<keyword evidence="7" id="KW-0732">Signal</keyword>
<dbReference type="Proteomes" id="UP001058974">
    <property type="component" value="Chromosome 7"/>
</dbReference>
<evidence type="ECO:0000313" key="9">
    <source>
        <dbReference type="Proteomes" id="UP001058974"/>
    </source>
</evidence>
<feature type="transmembrane region" description="Helical" evidence="6">
    <location>
        <begin position="56"/>
        <end position="76"/>
    </location>
</feature>
<protein>
    <recommendedName>
        <fullName evidence="10">Zinc transporter 11</fullName>
    </recommendedName>
</protein>
<proteinExistence type="predicted"/>
<dbReference type="InterPro" id="IPR003689">
    <property type="entry name" value="ZIP"/>
</dbReference>
<dbReference type="EMBL" id="JAMSHJ010000007">
    <property type="protein sequence ID" value="KAI5386896.1"/>
    <property type="molecule type" value="Genomic_DNA"/>
</dbReference>
<name>A0A9D4VQH1_PEA</name>
<keyword evidence="4 6" id="KW-0472">Membrane</keyword>
<dbReference type="GO" id="GO:0005385">
    <property type="term" value="F:zinc ion transmembrane transporter activity"/>
    <property type="evidence" value="ECO:0007669"/>
    <property type="project" value="TreeGrafter"/>
</dbReference>
<dbReference type="AlphaFoldDB" id="A0A9D4VQH1"/>
<evidence type="ECO:0000256" key="6">
    <source>
        <dbReference type="SAM" id="Phobius"/>
    </source>
</evidence>
<accession>A0A9D4VQH1</accession>
<evidence type="ECO:0000256" key="3">
    <source>
        <dbReference type="ARBA" id="ARBA00022989"/>
    </source>
</evidence>
<evidence type="ECO:0000256" key="4">
    <source>
        <dbReference type="ARBA" id="ARBA00023136"/>
    </source>
</evidence>
<feature type="transmembrane region" description="Helical" evidence="6">
    <location>
        <begin position="88"/>
        <end position="109"/>
    </location>
</feature>
<feature type="non-terminal residue" evidence="8">
    <location>
        <position position="354"/>
    </location>
</feature>
<keyword evidence="3 6" id="KW-1133">Transmembrane helix</keyword>
<evidence type="ECO:0008006" key="10">
    <source>
        <dbReference type="Google" id="ProtNLM"/>
    </source>
</evidence>
<feature type="transmembrane region" description="Helical" evidence="6">
    <location>
        <begin position="232"/>
        <end position="252"/>
    </location>
</feature>
<comment type="subcellular location">
    <subcellularLocation>
        <location evidence="1">Membrane</location>
        <topology evidence="1">Multi-pass membrane protein</topology>
    </subcellularLocation>
</comment>
<dbReference type="PANTHER" id="PTHR11040">
    <property type="entry name" value="ZINC/IRON TRANSPORTER"/>
    <property type="match status" value="1"/>
</dbReference>